<feature type="binding site" evidence="12">
    <location>
        <begin position="250"/>
        <end position="251"/>
    </location>
    <ligand>
        <name>ATP</name>
        <dbReference type="ChEBI" id="CHEBI:30616"/>
    </ligand>
</feature>
<feature type="binding site" evidence="12">
    <location>
        <position position="251"/>
    </location>
    <ligand>
        <name>substrate</name>
    </ligand>
</feature>
<dbReference type="InterPro" id="IPR002139">
    <property type="entry name" value="Ribo/fructo_kinase"/>
</dbReference>
<dbReference type="InterPro" id="IPR029056">
    <property type="entry name" value="Ribokinase-like"/>
</dbReference>
<comment type="subunit">
    <text evidence="12">Homodimer.</text>
</comment>
<comment type="subcellular location">
    <subcellularLocation>
        <location evidence="12">Cytoplasm</location>
    </subcellularLocation>
</comment>
<feature type="binding site" evidence="12">
    <location>
        <position position="284"/>
    </location>
    <ligand>
        <name>K(+)</name>
        <dbReference type="ChEBI" id="CHEBI:29103"/>
    </ligand>
</feature>
<dbReference type="PROSITE" id="PS00584">
    <property type="entry name" value="PFKB_KINASES_2"/>
    <property type="match status" value="1"/>
</dbReference>
<dbReference type="GO" id="GO:0004747">
    <property type="term" value="F:ribokinase activity"/>
    <property type="evidence" value="ECO:0007669"/>
    <property type="project" value="UniProtKB-UniRule"/>
</dbReference>
<evidence type="ECO:0000256" key="13">
    <source>
        <dbReference type="PIRNR" id="PIRNR000535"/>
    </source>
</evidence>
<proteinExistence type="inferred from homology"/>
<comment type="function">
    <text evidence="12">Catalyzes the phosphorylation of ribose at O-5 in a reaction requiring ATP and magnesium. The resulting D-ribose-5-phosphate can then be used either for sythesis of nucleotides, histidine, and tryptophan, or as a component of the pentose phosphate pathway.</text>
</comment>
<dbReference type="GO" id="GO:0009024">
    <property type="term" value="F:tagatose-6-phosphate kinase activity"/>
    <property type="evidence" value="ECO:0007669"/>
    <property type="project" value="UniProtKB-EC"/>
</dbReference>
<dbReference type="InterPro" id="IPR011611">
    <property type="entry name" value="PfkB_dom"/>
</dbReference>
<dbReference type="RefSeq" id="WP_055341770.1">
    <property type="nucleotide sequence ID" value="NZ_CDNI01000003.1"/>
</dbReference>
<keyword evidence="10 12" id="KW-0630">Potassium</keyword>
<evidence type="ECO:0000256" key="12">
    <source>
        <dbReference type="HAMAP-Rule" id="MF_01987"/>
    </source>
</evidence>
<dbReference type="GO" id="GO:0005988">
    <property type="term" value="P:lactose metabolic process"/>
    <property type="evidence" value="ECO:0007669"/>
    <property type="project" value="UniProtKB-KW"/>
</dbReference>
<dbReference type="InterPro" id="IPR017583">
    <property type="entry name" value="Tagatose/fructose_Pkinase"/>
</dbReference>
<comment type="catalytic activity">
    <reaction evidence="13">
        <text>D-tagatofuranose 6-phosphate + ATP = D-tagatofuranose 1,6-bisphosphate + ADP + H(+)</text>
        <dbReference type="Rhea" id="RHEA:12420"/>
        <dbReference type="ChEBI" id="CHEBI:15378"/>
        <dbReference type="ChEBI" id="CHEBI:30616"/>
        <dbReference type="ChEBI" id="CHEBI:58694"/>
        <dbReference type="ChEBI" id="CHEBI:58695"/>
        <dbReference type="ChEBI" id="CHEBI:456216"/>
        <dbReference type="EC" id="2.7.1.144"/>
    </reaction>
</comment>
<feature type="binding site" evidence="12">
    <location>
        <position position="245"/>
    </location>
    <ligand>
        <name>K(+)</name>
        <dbReference type="ChEBI" id="CHEBI:29103"/>
    </ligand>
</feature>
<dbReference type="EC" id="2.7.1.15" evidence="2 12"/>
<comment type="pathway">
    <text evidence="13">Carbohydrate metabolism; D-tagatose 6-phosphate degradation; D-glyceraldehyde 3-phosphate and glycerone phosphate from D-tagatose 6-phosphate: step 1/2.</text>
</comment>
<dbReference type="AlphaFoldDB" id="A0A0C7QJ01"/>
<feature type="binding site" evidence="12">
    <location>
        <begin position="39"/>
        <end position="43"/>
    </location>
    <ligand>
        <name>substrate</name>
    </ligand>
</feature>
<keyword evidence="6 12" id="KW-0547">Nucleotide-binding</keyword>
<evidence type="ECO:0000256" key="10">
    <source>
        <dbReference type="ARBA" id="ARBA00022958"/>
    </source>
</evidence>
<name>A0A0C7QJ01_PARSO</name>
<evidence type="ECO:0000256" key="5">
    <source>
        <dbReference type="ARBA" id="ARBA00022723"/>
    </source>
</evidence>
<dbReference type="OrthoDB" id="9775849at2"/>
<comment type="similarity">
    <text evidence="13">Belongs to the carbohydrate kinase PfkB family. LacC subfamily.</text>
</comment>
<feature type="domain" description="Carbohydrate kinase PfkB" evidence="14">
    <location>
        <begin position="1"/>
        <end position="293"/>
    </location>
</feature>
<dbReference type="PANTHER" id="PTHR10584">
    <property type="entry name" value="SUGAR KINASE"/>
    <property type="match status" value="1"/>
</dbReference>
<comment type="pathway">
    <text evidence="12">Carbohydrate metabolism; D-ribose degradation; D-ribose 5-phosphate from beta-D-ribopyranose: step 2/2.</text>
</comment>
<comment type="caution">
    <text evidence="12">Lacks conserved residue(s) required for the propagation of feature annotation.</text>
</comment>
<dbReference type="GO" id="GO:2001059">
    <property type="term" value="P:D-tagatose 6-phosphate catabolic process"/>
    <property type="evidence" value="ECO:0007669"/>
    <property type="project" value="UniProtKB-UniPathway"/>
</dbReference>
<dbReference type="PANTHER" id="PTHR10584:SF166">
    <property type="entry name" value="RIBOKINASE"/>
    <property type="match status" value="1"/>
</dbReference>
<evidence type="ECO:0000256" key="11">
    <source>
        <dbReference type="ARBA" id="ARBA00023277"/>
    </source>
</evidence>
<dbReference type="HAMAP" id="MF_01987">
    <property type="entry name" value="Ribokinase"/>
    <property type="match status" value="1"/>
</dbReference>
<feature type="binding site" evidence="12">
    <location>
        <position position="281"/>
    </location>
    <ligand>
        <name>K(+)</name>
        <dbReference type="ChEBI" id="CHEBI:29103"/>
    </ligand>
</feature>
<dbReference type="NCBIfam" id="TIGR02152">
    <property type="entry name" value="D_ribokin_bact"/>
    <property type="match status" value="1"/>
</dbReference>
<dbReference type="GO" id="GO:0046872">
    <property type="term" value="F:metal ion binding"/>
    <property type="evidence" value="ECO:0007669"/>
    <property type="project" value="UniProtKB-KW"/>
</dbReference>
<evidence type="ECO:0000256" key="1">
    <source>
        <dbReference type="ARBA" id="ARBA00005380"/>
    </source>
</evidence>
<dbReference type="UniPathway" id="UPA00916">
    <property type="reaction ID" value="UER00889"/>
</dbReference>
<comment type="similarity">
    <text evidence="1">Belongs to the carbohydrate kinase pfkB family.</text>
</comment>
<dbReference type="UniPathway" id="UPA00704">
    <property type="reaction ID" value="UER00715"/>
</dbReference>
<evidence type="ECO:0000256" key="4">
    <source>
        <dbReference type="ARBA" id="ARBA00022679"/>
    </source>
</evidence>
<accession>A0A0C7QJ01</accession>
<reference evidence="15 16" key="1">
    <citation type="submission" date="2015-01" db="EMBL/GenBank/DDBJ databases">
        <authorList>
            <person name="Aslett A.Martin."/>
            <person name="De Silva Nishadi"/>
        </authorList>
    </citation>
    <scope>NUCLEOTIDE SEQUENCE [LARGE SCALE GENOMIC DNA]</scope>
    <source>
        <strain evidence="15 16">R28058</strain>
    </source>
</reference>
<dbReference type="Proteomes" id="UP000049127">
    <property type="component" value="Unassembled WGS sequence"/>
</dbReference>
<evidence type="ECO:0000313" key="16">
    <source>
        <dbReference type="Proteomes" id="UP000049127"/>
    </source>
</evidence>
<dbReference type="GO" id="GO:0005524">
    <property type="term" value="F:ATP binding"/>
    <property type="evidence" value="ECO:0007669"/>
    <property type="project" value="UniProtKB-UniRule"/>
</dbReference>
<feature type="binding site" evidence="12">
    <location>
        <position position="290"/>
    </location>
    <ligand>
        <name>K(+)</name>
        <dbReference type="ChEBI" id="CHEBI:29103"/>
    </ligand>
</feature>
<evidence type="ECO:0000256" key="6">
    <source>
        <dbReference type="ARBA" id="ARBA00022741"/>
    </source>
</evidence>
<comment type="activity regulation">
    <text evidence="12">Activated by a monovalent cation that binds near, but not in, the active site. The most likely occupant of the site in vivo is potassium. Ion binding induces a conformational change that may alter substrate affinity.</text>
</comment>
<dbReference type="Gene3D" id="3.40.1190.20">
    <property type="match status" value="1"/>
</dbReference>
<evidence type="ECO:0000256" key="8">
    <source>
        <dbReference type="ARBA" id="ARBA00022840"/>
    </source>
</evidence>
<comment type="cofactor">
    <cofactor evidence="12">
        <name>Mg(2+)</name>
        <dbReference type="ChEBI" id="CHEBI:18420"/>
    </cofactor>
    <text evidence="12">Requires a divalent cation, most likely magnesium in vivo, as an electrophilic catalyst to aid phosphoryl group transfer. It is the chelate of the metal and the nucleotide that is the actual substrate.</text>
</comment>
<feature type="binding site" evidence="12">
    <location>
        <position position="247"/>
    </location>
    <ligand>
        <name>K(+)</name>
        <dbReference type="ChEBI" id="CHEBI:29103"/>
    </ligand>
</feature>
<gene>
    <name evidence="15" type="primary">rbsK_1</name>
    <name evidence="12" type="synonym">rbsK</name>
    <name evidence="15" type="ORF">R28058_11741</name>
</gene>
<dbReference type="Pfam" id="PF00294">
    <property type="entry name" value="PfkB"/>
    <property type="match status" value="1"/>
</dbReference>
<dbReference type="InterPro" id="IPR011877">
    <property type="entry name" value="Ribokinase"/>
</dbReference>
<feature type="binding site" evidence="12">
    <location>
        <position position="286"/>
    </location>
    <ligand>
        <name>K(+)</name>
        <dbReference type="ChEBI" id="CHEBI:29103"/>
    </ligand>
</feature>
<dbReference type="PIRSF" id="PIRSF000535">
    <property type="entry name" value="1PFK/6PFK/LacC"/>
    <property type="match status" value="1"/>
</dbReference>
<dbReference type="SUPFAM" id="SSF53613">
    <property type="entry name" value="Ribokinase-like"/>
    <property type="match status" value="1"/>
</dbReference>
<dbReference type="GO" id="GO:0005829">
    <property type="term" value="C:cytosol"/>
    <property type="evidence" value="ECO:0007669"/>
    <property type="project" value="TreeGrafter"/>
</dbReference>
<keyword evidence="4 12" id="KW-0808">Transferase</keyword>
<evidence type="ECO:0000259" key="14">
    <source>
        <dbReference type="Pfam" id="PF00294"/>
    </source>
</evidence>
<evidence type="ECO:0000313" key="15">
    <source>
        <dbReference type="EMBL" id="CEQ03441.1"/>
    </source>
</evidence>
<feature type="binding site" evidence="12">
    <location>
        <position position="183"/>
    </location>
    <ligand>
        <name>ATP</name>
        <dbReference type="ChEBI" id="CHEBI:30616"/>
    </ligand>
</feature>
<feature type="binding site" evidence="12">
    <location>
        <begin position="219"/>
        <end position="224"/>
    </location>
    <ligand>
        <name>ATP</name>
        <dbReference type="ChEBI" id="CHEBI:30616"/>
    </ligand>
</feature>
<dbReference type="InterPro" id="IPR002173">
    <property type="entry name" value="Carboh/pur_kinase_PfkB_CS"/>
</dbReference>
<keyword evidence="5 12" id="KW-0479">Metal-binding</keyword>
<evidence type="ECO:0000256" key="9">
    <source>
        <dbReference type="ARBA" id="ARBA00022842"/>
    </source>
</evidence>
<evidence type="ECO:0000256" key="7">
    <source>
        <dbReference type="ARBA" id="ARBA00022777"/>
    </source>
</evidence>
<dbReference type="GO" id="GO:0019303">
    <property type="term" value="P:D-ribose catabolic process"/>
    <property type="evidence" value="ECO:0007669"/>
    <property type="project" value="UniProtKB-UniRule"/>
</dbReference>
<dbReference type="CDD" id="cd01174">
    <property type="entry name" value="ribokinase"/>
    <property type="match status" value="1"/>
</dbReference>
<evidence type="ECO:0000256" key="2">
    <source>
        <dbReference type="ARBA" id="ARBA00012035"/>
    </source>
</evidence>
<organism evidence="15 16">
    <name type="scientific">Paraclostridium sordellii</name>
    <name type="common">Clostridium sordellii</name>
    <dbReference type="NCBI Taxonomy" id="1505"/>
    <lineage>
        <taxon>Bacteria</taxon>
        <taxon>Bacillati</taxon>
        <taxon>Bacillota</taxon>
        <taxon>Clostridia</taxon>
        <taxon>Peptostreptococcales</taxon>
        <taxon>Peptostreptococcaceae</taxon>
        <taxon>Paraclostridium</taxon>
    </lineage>
</organism>
<keyword evidence="8 12" id="KW-0067">ATP-binding</keyword>
<feature type="binding site" evidence="12">
    <location>
        <position position="139"/>
    </location>
    <ligand>
        <name>substrate</name>
    </ligand>
</feature>
<comment type="similarity">
    <text evidence="12">Belongs to the carbohydrate kinase PfkB family. Ribokinase subfamily.</text>
</comment>
<keyword evidence="11 12" id="KW-0119">Carbohydrate metabolism</keyword>
<feature type="binding site" evidence="12">
    <location>
        <begin position="11"/>
        <end position="13"/>
    </location>
    <ligand>
        <name>substrate</name>
    </ligand>
</feature>
<keyword evidence="7 12" id="KW-0418">Kinase</keyword>
<dbReference type="PRINTS" id="PR00990">
    <property type="entry name" value="RIBOKINASE"/>
</dbReference>
<evidence type="ECO:0000256" key="3">
    <source>
        <dbReference type="ARBA" id="ARBA00016943"/>
    </source>
</evidence>
<dbReference type="EMBL" id="CEKZ01000003">
    <property type="protein sequence ID" value="CEQ03441.1"/>
    <property type="molecule type" value="Genomic_DNA"/>
</dbReference>
<sequence>MKKICVIGSLNMDLVVNVDEMPKKGQTLIGSKFKEIPGGKGANQAVAASRLGGDVYMIGKVGNDGFGQSLLKQLKADKVKTDYVQIEEGPSGVALITVDKNAENSIVVSPGANFKLEESDIDKCIDGIKESEIVVIQLETPIDTIKYALEKSKELGKFTILNPAPAVKLSDDIIKNVDLLTPNETELEILSGVKIENEDDIKKAANVMIQKGVKQLIVTLGSKGSLYLDKDNVKFKKSYKVEAVDTTAAGDSYTGALAVAFSKGKDIDEAMDFASKVGALCVTNVGAQTSIPSLYDIMNYNFDN</sequence>
<protein>
    <recommendedName>
        <fullName evidence="3 12">Ribokinase</fullName>
        <shortName evidence="12">RK</shortName>
        <ecNumber evidence="2 12">2.7.1.15</ecNumber>
    </recommendedName>
</protein>
<comment type="catalytic activity">
    <reaction evidence="12">
        <text>D-ribose + ATP = D-ribose 5-phosphate + ADP + H(+)</text>
        <dbReference type="Rhea" id="RHEA:13697"/>
        <dbReference type="ChEBI" id="CHEBI:15378"/>
        <dbReference type="ChEBI" id="CHEBI:30616"/>
        <dbReference type="ChEBI" id="CHEBI:47013"/>
        <dbReference type="ChEBI" id="CHEBI:78346"/>
        <dbReference type="ChEBI" id="CHEBI:456216"/>
        <dbReference type="EC" id="2.7.1.15"/>
    </reaction>
</comment>
<keyword evidence="13" id="KW-0423">Lactose metabolism</keyword>
<keyword evidence="12" id="KW-0963">Cytoplasm</keyword>
<keyword evidence="9 12" id="KW-0460">Magnesium</keyword>
<feature type="active site" description="Proton acceptor" evidence="12">
    <location>
        <position position="251"/>
    </location>
</feature>